<evidence type="ECO:0000313" key="4">
    <source>
        <dbReference type="Proteomes" id="UP001501581"/>
    </source>
</evidence>
<evidence type="ECO:0000313" key="3">
    <source>
        <dbReference type="EMBL" id="GAA1100246.1"/>
    </source>
</evidence>
<dbReference type="RefSeq" id="WP_343993467.1">
    <property type="nucleotide sequence ID" value="NZ_BAAALG010000007.1"/>
</dbReference>
<evidence type="ECO:0000259" key="2">
    <source>
        <dbReference type="Pfam" id="PF16640"/>
    </source>
</evidence>
<dbReference type="Gene3D" id="2.60.40.10">
    <property type="entry name" value="Immunoglobulins"/>
    <property type="match status" value="1"/>
</dbReference>
<evidence type="ECO:0000256" key="1">
    <source>
        <dbReference type="SAM" id="SignalP"/>
    </source>
</evidence>
<name>A0ABP4EA59_9ACTN</name>
<reference evidence="4" key="1">
    <citation type="journal article" date="2019" name="Int. J. Syst. Evol. Microbiol.">
        <title>The Global Catalogue of Microorganisms (GCM) 10K type strain sequencing project: providing services to taxonomists for standard genome sequencing and annotation.</title>
        <authorList>
            <consortium name="The Broad Institute Genomics Platform"/>
            <consortium name="The Broad Institute Genome Sequencing Center for Infectious Disease"/>
            <person name="Wu L."/>
            <person name="Ma J."/>
        </authorList>
    </citation>
    <scope>NUCLEOTIDE SEQUENCE [LARGE SCALE GENOMIC DNA]</scope>
    <source>
        <strain evidence="4">JCM 13008</strain>
    </source>
</reference>
<organism evidence="3 4">
    <name type="scientific">Nocardioides dubius</name>
    <dbReference type="NCBI Taxonomy" id="317019"/>
    <lineage>
        <taxon>Bacteria</taxon>
        <taxon>Bacillati</taxon>
        <taxon>Actinomycetota</taxon>
        <taxon>Actinomycetes</taxon>
        <taxon>Propionibacteriales</taxon>
        <taxon>Nocardioidaceae</taxon>
        <taxon>Nocardioides</taxon>
    </lineage>
</organism>
<dbReference type="InterPro" id="IPR006311">
    <property type="entry name" value="TAT_signal"/>
</dbReference>
<dbReference type="InterPro" id="IPR032109">
    <property type="entry name" value="Big_3_5"/>
</dbReference>
<dbReference type="EMBL" id="BAAALG010000007">
    <property type="protein sequence ID" value="GAA1100246.1"/>
    <property type="molecule type" value="Genomic_DNA"/>
</dbReference>
<keyword evidence="4" id="KW-1185">Reference proteome</keyword>
<proteinExistence type="predicted"/>
<protein>
    <recommendedName>
        <fullName evidence="2">Bacterial Ig-like domain-containing protein</fullName>
    </recommendedName>
</protein>
<gene>
    <name evidence="3" type="ORF">GCM10009668_17630</name>
</gene>
<keyword evidence="1" id="KW-0732">Signal</keyword>
<feature type="signal peptide" evidence="1">
    <location>
        <begin position="1"/>
        <end position="32"/>
    </location>
</feature>
<dbReference type="PROSITE" id="PS51318">
    <property type="entry name" value="TAT"/>
    <property type="match status" value="1"/>
</dbReference>
<feature type="domain" description="Bacterial Ig-like" evidence="2">
    <location>
        <begin position="673"/>
        <end position="755"/>
    </location>
</feature>
<sequence length="946" mass="99425">MTNLHRRRRAAAVLAAAALAAAPLVGVSGAHAAPDAPREPSSATAYPEATKGATIDWFASAYPSLSEGSVFETVTIERFEYLLKKNTGRWAFLIGGPEDAHIQDAIAHIDAVAKAEGIEKVYNFDPNLDGEALSVFDLTGYNLYSADNAGKDQFLDLGERLVTEYLSKDAETPFRLAADPARPDQRVAADHPYFFVYDAAGGASNRIVDALVTPPGDLSAPGAEAAYRADVKRVLDSASLDVDTQWDFLSTEHNRRHFERYVRNADPAVEASNRKRFGGDIFEAERDLAGGDEDDFRIQNITYPELIEILDSDGDFVLLFGGTWCHNTAAIIQQTAQYAREHGIKKVYNFDFSLDSTGNGGTLDKHIRDNAFRAISSVQQQTRPAHLYGEILERLANAQTQYRILDTETGIQSVSPVRYYEDGVVPNPSDLAEGQKLARKIQVGHVLSYNRAGDAPVLDQAIRSDWTNPEAGNPPAPQYAGNVEYMTEWWFTAGHDASFDAADADHLRGSVNVTQVSGQNVLQNQRNFAREGLREIRDVIAGVAGGYESSVTASGLPTSVGAGEATPLTAQIDVTSLFGGYYSDRTASAQTAPLTGTRPLTGTVSISVDDEQVAEVEIDADRSTTVTGEIPALSAGSHRIGYAYSGGNGGLVAGAEASHDLQVVAESATVTLSAPASLTYGAGGTATATVTEGATGTATLNGLPGGPLEADLDQGTATFAIPASLAAGDYVLTAGYAGDDTYASATSSASALTVAKGLTVSSSSSVSTTFGKAGTLTVRVNSPSEAVTGDVRLSGVGTAQTKALSGGAVTFALPKTLAVKKYSASIDYLGSANLRPSKSQVSYTVAKGAVSKVTFTRTKTPTSKKSGGALVKVSVGSGLPSATGTIKLVIKKGATTRTVTKKLSKGSASVALPKLTRGTWTVSTQYLGSTTYASAKAKTVKLKVVR</sequence>
<feature type="chain" id="PRO_5045784702" description="Bacterial Ig-like domain-containing protein" evidence="1">
    <location>
        <begin position="33"/>
        <end position="946"/>
    </location>
</feature>
<accession>A0ABP4EA59</accession>
<dbReference type="Pfam" id="PF16640">
    <property type="entry name" value="Big_3_5"/>
    <property type="match status" value="1"/>
</dbReference>
<dbReference type="Proteomes" id="UP001501581">
    <property type="component" value="Unassembled WGS sequence"/>
</dbReference>
<dbReference type="InterPro" id="IPR013783">
    <property type="entry name" value="Ig-like_fold"/>
</dbReference>
<comment type="caution">
    <text evidence="3">The sequence shown here is derived from an EMBL/GenBank/DDBJ whole genome shotgun (WGS) entry which is preliminary data.</text>
</comment>